<keyword evidence="2 7" id="KW-0547">Nucleotide-binding</keyword>
<feature type="domain" description="Smr" evidence="9">
    <location>
        <begin position="706"/>
        <end position="781"/>
    </location>
</feature>
<evidence type="ECO:0000313" key="11">
    <source>
        <dbReference type="Proteomes" id="UP001637993"/>
    </source>
</evidence>
<dbReference type="Gene3D" id="3.30.1370.110">
    <property type="match status" value="1"/>
</dbReference>
<proteinExistence type="inferred from homology"/>
<dbReference type="Pfam" id="PF20297">
    <property type="entry name" value="MSSS"/>
    <property type="match status" value="1"/>
</dbReference>
<evidence type="ECO:0000313" key="10">
    <source>
        <dbReference type="EMBL" id="MFO3717503.1"/>
    </source>
</evidence>
<organism evidence="10 11">
    <name type="scientific">Anaerococcus groningensis</name>
    <dbReference type="NCBI Taxonomy" id="3115616"/>
    <lineage>
        <taxon>Bacteria</taxon>
        <taxon>Bacillati</taxon>
        <taxon>Bacillota</taxon>
        <taxon>Tissierellia</taxon>
        <taxon>Tissierellales</taxon>
        <taxon>Peptoniphilaceae</taxon>
        <taxon>Anaerococcus</taxon>
    </lineage>
</organism>
<evidence type="ECO:0000256" key="5">
    <source>
        <dbReference type="ARBA" id="ARBA00022884"/>
    </source>
</evidence>
<dbReference type="InterPro" id="IPR005747">
    <property type="entry name" value="MutS2"/>
</dbReference>
<dbReference type="PROSITE" id="PS50828">
    <property type="entry name" value="SMR"/>
    <property type="match status" value="1"/>
</dbReference>
<dbReference type="SMART" id="SM00463">
    <property type="entry name" value="SMR"/>
    <property type="match status" value="1"/>
</dbReference>
<keyword evidence="7" id="KW-0540">Nuclease</keyword>
<comment type="function">
    <text evidence="7">Acts as a ribosome collision sensor, splitting the ribosome into its 2 subunits. Detects stalled/collided 70S ribosomes which it binds and splits by an ATP-hydrolysis driven conformational change. Acts upstream of the ribosome quality control system (RQC), a ribosome-associated complex that mediates the extraction of incompletely synthesized nascent chains from stalled ribosomes and their subsequent degradation. Probably generates substrates for RQC.</text>
</comment>
<name>A0ABW9N0B4_9FIRM</name>
<feature type="binding site" evidence="7">
    <location>
        <begin position="329"/>
        <end position="336"/>
    </location>
    <ligand>
        <name>ATP</name>
        <dbReference type="ChEBI" id="CHEBI:30616"/>
    </ligand>
</feature>
<dbReference type="NCBIfam" id="TIGR01069">
    <property type="entry name" value="mutS2"/>
    <property type="match status" value="1"/>
</dbReference>
<protein>
    <recommendedName>
        <fullName evidence="7">Endonuclease MutS2</fullName>
        <ecNumber evidence="7">3.1.-.-</ecNumber>
    </recommendedName>
    <alternativeName>
        <fullName evidence="7">Ribosome-associated protein quality control-upstream factor</fullName>
        <shortName evidence="7">RQC-upstream factor</shortName>
        <shortName evidence="7">RqcU</shortName>
        <ecNumber evidence="7">3.6.4.-</ecNumber>
    </alternativeName>
</protein>
<reference evidence="10 11" key="1">
    <citation type="journal article" date="2025" name="Anaerobe">
        <title>Description of Anaerococcus kampingiae sp. nov., Anaerococcus groningensis sp. nov., Anaerococcus martiniensis sp. nov., and Anaerococcus cruorum sp. nov., isolated from human clinical specimens.</title>
        <authorList>
            <person name="Boiten K.E."/>
            <person name="Meijer J."/>
            <person name="van Wezel E.M."/>
            <person name="Veloo A.C.M."/>
        </authorList>
    </citation>
    <scope>NUCLEOTIDE SEQUENCE [LARGE SCALE GENOMIC DNA]</scope>
    <source>
        <strain evidence="10 11">ENR1011</strain>
    </source>
</reference>
<comment type="subunit">
    <text evidence="7">Homodimer. Binds to stalled ribosomes, contacting rRNA.</text>
</comment>
<accession>A0ABW9N0B4</accession>
<dbReference type="InterPro" id="IPR046893">
    <property type="entry name" value="MSSS"/>
</dbReference>
<dbReference type="Gene3D" id="3.40.50.300">
    <property type="entry name" value="P-loop containing nucleotide triphosphate hydrolases"/>
    <property type="match status" value="1"/>
</dbReference>
<dbReference type="RefSeq" id="WP_410024078.1">
    <property type="nucleotide sequence ID" value="NZ_JBGMEG010000005.1"/>
</dbReference>
<gene>
    <name evidence="7" type="primary">mutS2</name>
    <name evidence="7" type="synonym">rqcU</name>
    <name evidence="10" type="ORF">AB9Q04_03935</name>
</gene>
<comment type="similarity">
    <text evidence="7">Belongs to the DNA mismatch repair MutS family. MutS2 subfamily.</text>
</comment>
<dbReference type="SMART" id="SM00533">
    <property type="entry name" value="MUTSd"/>
    <property type="match status" value="1"/>
</dbReference>
<dbReference type="Pfam" id="PF00488">
    <property type="entry name" value="MutS_V"/>
    <property type="match status" value="1"/>
</dbReference>
<keyword evidence="5 7" id="KW-0694">RNA-binding</keyword>
<dbReference type="CDD" id="cd03280">
    <property type="entry name" value="ABC_MutS2"/>
    <property type="match status" value="1"/>
</dbReference>
<feature type="coiled-coil region" evidence="8">
    <location>
        <begin position="499"/>
        <end position="594"/>
    </location>
</feature>
<evidence type="ECO:0000256" key="8">
    <source>
        <dbReference type="SAM" id="Coils"/>
    </source>
</evidence>
<dbReference type="PANTHER" id="PTHR48466:SF2">
    <property type="entry name" value="OS10G0509000 PROTEIN"/>
    <property type="match status" value="1"/>
</dbReference>
<evidence type="ECO:0000256" key="1">
    <source>
        <dbReference type="ARBA" id="ARBA00022730"/>
    </source>
</evidence>
<evidence type="ECO:0000256" key="2">
    <source>
        <dbReference type="ARBA" id="ARBA00022741"/>
    </source>
</evidence>
<comment type="caution">
    <text evidence="10">The sequence shown here is derived from an EMBL/GenBank/DDBJ whole genome shotgun (WGS) entry which is preliminary data.</text>
</comment>
<dbReference type="SUPFAM" id="SSF48334">
    <property type="entry name" value="DNA repair protein MutS, domain III"/>
    <property type="match status" value="1"/>
</dbReference>
<dbReference type="InterPro" id="IPR002625">
    <property type="entry name" value="Smr_dom"/>
</dbReference>
<dbReference type="SMART" id="SM00534">
    <property type="entry name" value="MUTSac"/>
    <property type="match status" value="1"/>
</dbReference>
<keyword evidence="4 7" id="KW-0067">ATP-binding</keyword>
<keyword evidence="1 7" id="KW-0699">rRNA-binding</keyword>
<evidence type="ECO:0000256" key="3">
    <source>
        <dbReference type="ARBA" id="ARBA00022801"/>
    </source>
</evidence>
<dbReference type="HAMAP" id="MF_00092">
    <property type="entry name" value="MutS2"/>
    <property type="match status" value="1"/>
</dbReference>
<dbReference type="InterPro" id="IPR027417">
    <property type="entry name" value="P-loop_NTPase"/>
</dbReference>
<dbReference type="EMBL" id="JBGMEG010000005">
    <property type="protein sequence ID" value="MFO3717503.1"/>
    <property type="molecule type" value="Genomic_DNA"/>
</dbReference>
<evidence type="ECO:0000256" key="7">
    <source>
        <dbReference type="HAMAP-Rule" id="MF_00092"/>
    </source>
</evidence>
<dbReference type="SUPFAM" id="SSF52540">
    <property type="entry name" value="P-loop containing nucleoside triphosphate hydrolases"/>
    <property type="match status" value="1"/>
</dbReference>
<keyword evidence="11" id="KW-1185">Reference proteome</keyword>
<dbReference type="InterPro" id="IPR000432">
    <property type="entry name" value="DNA_mismatch_repair_MutS_C"/>
</dbReference>
<dbReference type="InterPro" id="IPR007696">
    <property type="entry name" value="DNA_mismatch_repair_MutS_core"/>
</dbReference>
<comment type="function">
    <text evidence="7">Endonuclease that is involved in the suppression of homologous recombination and thus may have a key role in the control of bacterial genetic diversity.</text>
</comment>
<dbReference type="InterPro" id="IPR045076">
    <property type="entry name" value="MutS"/>
</dbReference>
<evidence type="ECO:0000256" key="6">
    <source>
        <dbReference type="ARBA" id="ARBA00023125"/>
    </source>
</evidence>
<dbReference type="Pfam" id="PF01713">
    <property type="entry name" value="Smr"/>
    <property type="match status" value="1"/>
</dbReference>
<evidence type="ECO:0000259" key="9">
    <source>
        <dbReference type="PROSITE" id="PS50828"/>
    </source>
</evidence>
<dbReference type="Proteomes" id="UP001637993">
    <property type="component" value="Unassembled WGS sequence"/>
</dbReference>
<dbReference type="GO" id="GO:0004519">
    <property type="term" value="F:endonuclease activity"/>
    <property type="evidence" value="ECO:0007669"/>
    <property type="project" value="UniProtKB-KW"/>
</dbReference>
<keyword evidence="3 7" id="KW-0378">Hydrolase</keyword>
<keyword evidence="6 7" id="KW-0238">DNA-binding</keyword>
<dbReference type="PANTHER" id="PTHR48466">
    <property type="entry name" value="OS10G0509000 PROTEIN-RELATED"/>
    <property type="match status" value="1"/>
</dbReference>
<dbReference type="PIRSF" id="PIRSF005814">
    <property type="entry name" value="MutS_YshD"/>
    <property type="match status" value="1"/>
</dbReference>
<sequence length="781" mass="87797">MQERTLEVLEYEKILEKVASQARSSVIKNKILNLAPMTDADEIKEELENTAQMVGVISRFGNIDLFGLYDFTAMIGYVRKRGILEPYELLQVNDLLRVAEYLKDYGKDIEEPYIKDLFARISTNDFIKDEIERSIISEDEIADNASSELRNIRRQKARKEADIKAKLNSYISSDRYDDVLQDKVVSIRDGRYVVPVKTNKKSVIGGIIHDKSSSGNTIFVEPAAIVELNNQLKDLELKEEDEIRRILDRLSRFVEKFDVEILENQKLIGRIDFLVAKAKYAINNEYTKPKITTDKIIKLNQARHPLLTGKVVPIDVIIGGDYKTLIITGPNTGGKTVSLKTVGLISLMAQTGFYIPAEENSIVNVFDDIFVDIGDTQSLEMSLSTFSASLTKIVKITENASSNSLVLLDELGSGTDPTEGAALAISILDYLRKKEIMTFATTHYSELKYYAVETAGVMNASVEFDVNTLSPTYKLEIGTPGKSNAFEISRRLGLDEGILKNAQNLLGEDTKNVNKILEEIEENKEEIEAKNAEIDRYKREIQRAKRDLDEKSKEVEKQRAAIIREAEDRANEILEKANTESQEMLKEAKKSKNANTSDIDRSLNNIRNRYKSNKIERKQKGLRIGKSDAAPDDLKLGDIVIIEGINERAEVISEPDDKGNIKLQMGILKMDSNIKNVTKVESDSKTEKNIQKVYNAKKAMNISPTLDLRGQRYDDAMRNLDKYLDDAMLAGISKAKIIHGKGTGALINGVTENLENDKRIADFRLGDDKEGGYGVTIVSFE</sequence>
<dbReference type="SUPFAM" id="SSF160443">
    <property type="entry name" value="SMR domain-like"/>
    <property type="match status" value="1"/>
</dbReference>
<dbReference type="EC" id="3.1.-.-" evidence="7"/>
<dbReference type="PROSITE" id="PS00486">
    <property type="entry name" value="DNA_MISMATCH_REPAIR_2"/>
    <property type="match status" value="1"/>
</dbReference>
<evidence type="ECO:0000256" key="4">
    <source>
        <dbReference type="ARBA" id="ARBA00022840"/>
    </source>
</evidence>
<dbReference type="InterPro" id="IPR036063">
    <property type="entry name" value="Smr_dom_sf"/>
</dbReference>
<keyword evidence="7 10" id="KW-0255">Endonuclease</keyword>
<keyword evidence="8" id="KW-0175">Coiled coil</keyword>
<dbReference type="EC" id="3.6.4.-" evidence="7"/>
<dbReference type="InterPro" id="IPR036187">
    <property type="entry name" value="DNA_mismatch_repair_MutS_sf"/>
</dbReference>